<dbReference type="PANTHER" id="PTHR40457:SF1">
    <property type="entry name" value="PHOSPHOLIPASE A1"/>
    <property type="match status" value="1"/>
</dbReference>
<keyword evidence="8" id="KW-1134">Transmembrane beta strand</keyword>
<dbReference type="PATRIC" id="fig|330734.3.peg.556"/>
<evidence type="ECO:0000256" key="19">
    <source>
        <dbReference type="PIRSR" id="PIRSR603187-2"/>
    </source>
</evidence>
<feature type="active site" description="Nucleophile" evidence="18">
    <location>
        <position position="255"/>
    </location>
</feature>
<keyword evidence="17 20" id="KW-0998">Cell outer membrane</keyword>
<feature type="binding site" description="in dimeric form" evidence="19">
    <location>
        <position position="217"/>
    </location>
    <ligand>
        <name>Ca(2+)</name>
        <dbReference type="ChEBI" id="CHEBI:29108"/>
        <label>1</label>
    </ligand>
</feature>
<keyword evidence="13 19" id="KW-0106">Calcium</keyword>
<evidence type="ECO:0000256" key="12">
    <source>
        <dbReference type="ARBA" id="ARBA00022801"/>
    </source>
</evidence>
<keyword evidence="16" id="KW-0472">Membrane</keyword>
<dbReference type="Gene3D" id="2.40.230.10">
    <property type="entry name" value="Phospholipase A1"/>
    <property type="match status" value="1"/>
</dbReference>
<organism evidence="22 23">
    <name type="scientific">Marinobacter psychrophilus</name>
    <dbReference type="NCBI Taxonomy" id="330734"/>
    <lineage>
        <taxon>Bacteria</taxon>
        <taxon>Pseudomonadati</taxon>
        <taxon>Pseudomonadota</taxon>
        <taxon>Gammaproteobacteria</taxon>
        <taxon>Pseudomonadales</taxon>
        <taxon>Marinobacteraceae</taxon>
        <taxon>Marinobacter</taxon>
    </lineage>
</organism>
<evidence type="ECO:0000256" key="10">
    <source>
        <dbReference type="ARBA" id="ARBA00022723"/>
    </source>
</evidence>
<keyword evidence="9" id="KW-0812">Transmembrane</keyword>
<dbReference type="GO" id="GO:0009279">
    <property type="term" value="C:cell outer membrane"/>
    <property type="evidence" value="ECO:0007669"/>
    <property type="project" value="UniProtKB-SubCell"/>
</dbReference>
<feature type="signal peptide" evidence="20">
    <location>
        <begin position="1"/>
        <end position="36"/>
    </location>
</feature>
<dbReference type="GO" id="GO:0016042">
    <property type="term" value="P:lipid catabolic process"/>
    <property type="evidence" value="ECO:0007669"/>
    <property type="project" value="UniProtKB-KW"/>
</dbReference>
<evidence type="ECO:0000256" key="6">
    <source>
        <dbReference type="ARBA" id="ARBA00013278"/>
    </source>
</evidence>
<comment type="subunit">
    <text evidence="4 20">Homodimer; dimerization is reversible, and the dimeric form is the active one.</text>
</comment>
<evidence type="ECO:0000256" key="20">
    <source>
        <dbReference type="RuleBase" id="RU366027"/>
    </source>
</evidence>
<dbReference type="GO" id="GO:0008970">
    <property type="term" value="F:phospholipase A1 activity"/>
    <property type="evidence" value="ECO:0007669"/>
    <property type="project" value="UniProtKB-EC"/>
</dbReference>
<dbReference type="KEGG" id="mpq:ABA45_02475"/>
<evidence type="ECO:0000256" key="15">
    <source>
        <dbReference type="ARBA" id="ARBA00023098"/>
    </source>
</evidence>
<evidence type="ECO:0000256" key="13">
    <source>
        <dbReference type="ARBA" id="ARBA00022837"/>
    </source>
</evidence>
<evidence type="ECO:0000256" key="3">
    <source>
        <dbReference type="ARBA" id="ARBA00010525"/>
    </source>
</evidence>
<dbReference type="PRINTS" id="PR01486">
    <property type="entry name" value="PHPHLIPASEA1"/>
</dbReference>
<feature type="binding site" description="in dimeric form" evidence="19">
    <location>
        <position position="297"/>
    </location>
    <ligand>
        <name>Ca(2+)</name>
        <dbReference type="ChEBI" id="CHEBI:29108"/>
        <label>1</label>
    </ligand>
</feature>
<evidence type="ECO:0000256" key="5">
    <source>
        <dbReference type="ARBA" id="ARBA00013179"/>
    </source>
</evidence>
<evidence type="ECO:0000256" key="11">
    <source>
        <dbReference type="ARBA" id="ARBA00022729"/>
    </source>
</evidence>
<dbReference type="AlphaFoldDB" id="A0A0H4I8P6"/>
<dbReference type="CDD" id="cd00541">
    <property type="entry name" value="OMPLA"/>
    <property type="match status" value="1"/>
</dbReference>
<dbReference type="Proteomes" id="UP000036406">
    <property type="component" value="Chromosome"/>
</dbReference>
<evidence type="ECO:0000256" key="21">
    <source>
        <dbReference type="SAM" id="MobiDB-lite"/>
    </source>
</evidence>
<evidence type="ECO:0000256" key="18">
    <source>
        <dbReference type="PIRSR" id="PIRSR603187-1"/>
    </source>
</evidence>
<accession>A0A0H4I8P6</accession>
<dbReference type="InterPro" id="IPR003187">
    <property type="entry name" value="PLipase_A1"/>
</dbReference>
<keyword evidence="14 20" id="KW-0442">Lipid degradation</keyword>
<comment type="catalytic activity">
    <reaction evidence="2 20">
        <text>a 1,2-diacyl-sn-glycero-3-phosphocholine + H2O = a 1-acyl-sn-glycero-3-phosphocholine + a fatty acid + H(+)</text>
        <dbReference type="Rhea" id="RHEA:15801"/>
        <dbReference type="ChEBI" id="CHEBI:15377"/>
        <dbReference type="ChEBI" id="CHEBI:15378"/>
        <dbReference type="ChEBI" id="CHEBI:28868"/>
        <dbReference type="ChEBI" id="CHEBI:57643"/>
        <dbReference type="ChEBI" id="CHEBI:58168"/>
        <dbReference type="EC" id="3.1.1.4"/>
    </reaction>
</comment>
<evidence type="ECO:0000256" key="8">
    <source>
        <dbReference type="ARBA" id="ARBA00022452"/>
    </source>
</evidence>
<dbReference type="PANTHER" id="PTHR40457">
    <property type="entry name" value="PHOSPHOLIPASE A1"/>
    <property type="match status" value="1"/>
</dbReference>
<keyword evidence="10 19" id="KW-0479">Metal-binding</keyword>
<feature type="active site" description="Proton acceptor" evidence="18">
    <location>
        <position position="253"/>
    </location>
</feature>
<dbReference type="EC" id="3.1.1.32" evidence="5 20"/>
<evidence type="ECO:0000256" key="1">
    <source>
        <dbReference type="ARBA" id="ARBA00000111"/>
    </source>
</evidence>
<comment type="subcellular location">
    <subcellularLocation>
        <location evidence="20">Cell outer membrane</location>
        <topology evidence="20">Multi-pass membrane protein</topology>
    </subcellularLocation>
    <text evidence="20">One of the very few enzymes located there.</text>
</comment>
<keyword evidence="12 20" id="KW-0378">Hydrolase</keyword>
<comment type="function">
    <text evidence="20">Hydrolysis of phosphatidylcholine with phospholipase A2 (EC 3.1.1.4) and phospholipase A1 (EC 3.1.1.32) activities.</text>
</comment>
<evidence type="ECO:0000256" key="4">
    <source>
        <dbReference type="ARBA" id="ARBA00011702"/>
    </source>
</evidence>
<evidence type="ECO:0000313" key="23">
    <source>
        <dbReference type="Proteomes" id="UP000036406"/>
    </source>
</evidence>
<evidence type="ECO:0000256" key="9">
    <source>
        <dbReference type="ARBA" id="ARBA00022692"/>
    </source>
</evidence>
<dbReference type="GO" id="GO:0046872">
    <property type="term" value="F:metal ion binding"/>
    <property type="evidence" value="ECO:0007669"/>
    <property type="project" value="UniProtKB-KW"/>
</dbReference>
<reference evidence="22 23" key="1">
    <citation type="submission" date="2015-05" db="EMBL/GenBank/DDBJ databases">
        <title>Complete genome of Marinobacter psychrophilus strain 20041T isolated from sea-ice of the Canadian Basin.</title>
        <authorList>
            <person name="Song L."/>
            <person name="Ren L."/>
            <person name="Yu Y."/>
            <person name="Wang X."/>
        </authorList>
    </citation>
    <scope>NUCLEOTIDE SEQUENCE [LARGE SCALE GENOMIC DNA]</scope>
    <source>
        <strain evidence="22 23">20041</strain>
    </source>
</reference>
<gene>
    <name evidence="22" type="ORF">ABA45_02475</name>
</gene>
<dbReference type="STRING" id="330734.ABA45_02475"/>
<dbReference type="RefSeq" id="WP_048384200.1">
    <property type="nucleotide sequence ID" value="NZ_CP011494.1"/>
</dbReference>
<dbReference type="GO" id="GO:0004623">
    <property type="term" value="F:phospholipase A2 activity"/>
    <property type="evidence" value="ECO:0007669"/>
    <property type="project" value="UniProtKB-EC"/>
</dbReference>
<dbReference type="SUPFAM" id="SSF56931">
    <property type="entry name" value="Outer membrane phospholipase A (OMPLA)"/>
    <property type="match status" value="1"/>
</dbReference>
<dbReference type="EC" id="3.1.1.4" evidence="6 20"/>
<evidence type="ECO:0000256" key="2">
    <source>
        <dbReference type="ARBA" id="ARBA00001604"/>
    </source>
</evidence>
<feature type="chain" id="PRO_5019614196" description="Phospholipase A1" evidence="20">
    <location>
        <begin position="37"/>
        <end position="385"/>
    </location>
</feature>
<feature type="region of interest" description="Disordered" evidence="21">
    <location>
        <begin position="76"/>
        <end position="108"/>
    </location>
</feature>
<keyword evidence="11 20" id="KW-0732">Signal</keyword>
<proteinExistence type="inferred from homology"/>
<dbReference type="InterPro" id="IPR036541">
    <property type="entry name" value="PLipase_A1_sf"/>
</dbReference>
<evidence type="ECO:0000313" key="22">
    <source>
        <dbReference type="EMBL" id="AKO51422.1"/>
    </source>
</evidence>
<evidence type="ECO:0000256" key="17">
    <source>
        <dbReference type="ARBA" id="ARBA00023237"/>
    </source>
</evidence>
<keyword evidence="15 20" id="KW-0443">Lipid metabolism</keyword>
<evidence type="ECO:0000256" key="14">
    <source>
        <dbReference type="ARBA" id="ARBA00022963"/>
    </source>
</evidence>
<comment type="similarity">
    <text evidence="3 20">Belongs to the phospholipase A1 family.</text>
</comment>
<dbReference type="Pfam" id="PF02253">
    <property type="entry name" value="PLA1"/>
    <property type="match status" value="1"/>
</dbReference>
<sequence length="385" mass="43919">MLFTPALTIIRQRRHVLATAISAALYTLAWAPAAGAQTDAEPMAGQPLSAQDCALIRDGLQRLACFDEVYQPDLARDNASTEQRQRIESATEALPPSKRNIKGGLNSPGADDETAVMSSILDRYLEAEEALFSFSGSFIRHRPNYILPVTWSDHPNQAPTSPRLGVTGYDYDLKQEEAKYQISFKVPLFTGLMDKRATLWFGYTQKSFWQLYNQDESAPFRETNYEPELFLRYQPDWNIGPGRLDTLYVGINHQSNGQAEPRSRSWNRIVGMGTYTYKRWLFMVQPWIRLPEGSTDDNNDIESYLGHGSYHAVYKLTEDRTFSLKLLNNLRISDNRTSVEFGYSFPIGEAIKGFVHYYNGYGESLIDYNERIQRIGVGIMLNDWL</sequence>
<evidence type="ECO:0000256" key="16">
    <source>
        <dbReference type="ARBA" id="ARBA00023136"/>
    </source>
</evidence>
<comment type="cofactor">
    <cofactor evidence="20">
        <name>Ca(2+)</name>
        <dbReference type="ChEBI" id="CHEBI:29108"/>
    </cofactor>
    <text evidence="20">Binds 1 Ca(2+) ion per monomer. In the dimeric form the Ca(2+) is bound by different amino acids with binding of each Ca(2+) shared with ligands coming from each monomer. The Ca(2+) ion may have a role in catalysis.</text>
</comment>
<protein>
    <recommendedName>
        <fullName evidence="7 20">Phospholipase A1</fullName>
        <ecNumber evidence="5 20">3.1.1.32</ecNumber>
        <ecNumber evidence="6 20">3.1.1.4</ecNumber>
    </recommendedName>
    <alternativeName>
        <fullName evidence="20">Phosphatidylcholine 1-acylhydrolase</fullName>
    </alternativeName>
</protein>
<keyword evidence="23" id="KW-1185">Reference proteome</keyword>
<name>A0A0H4I8P6_9GAMM</name>
<dbReference type="EMBL" id="CP011494">
    <property type="protein sequence ID" value="AKO51422.1"/>
    <property type="molecule type" value="Genomic_DNA"/>
</dbReference>
<comment type="catalytic activity">
    <reaction evidence="1 20">
        <text>a 1,2-diacyl-sn-glycero-3-phosphocholine + H2O = a 2-acyl-sn-glycero-3-phosphocholine + a fatty acid + H(+)</text>
        <dbReference type="Rhea" id="RHEA:18689"/>
        <dbReference type="ChEBI" id="CHEBI:15377"/>
        <dbReference type="ChEBI" id="CHEBI:15378"/>
        <dbReference type="ChEBI" id="CHEBI:28868"/>
        <dbReference type="ChEBI" id="CHEBI:57643"/>
        <dbReference type="ChEBI" id="CHEBI:57875"/>
        <dbReference type="EC" id="3.1.1.32"/>
    </reaction>
</comment>
<feature type="binding site" description="in dimeric form" evidence="19">
    <location>
        <position position="263"/>
    </location>
    <ligand>
        <name>Ca(2+)</name>
        <dbReference type="ChEBI" id="CHEBI:29108"/>
        <label>1</label>
    </ligand>
</feature>
<evidence type="ECO:0000256" key="7">
    <source>
        <dbReference type="ARBA" id="ARBA00021726"/>
    </source>
</evidence>